<dbReference type="Proteomes" id="UP001558632">
    <property type="component" value="Unassembled WGS sequence"/>
</dbReference>
<gene>
    <name evidence="1" type="ORF">TSPI_03635</name>
</gene>
<evidence type="ECO:0000313" key="1">
    <source>
        <dbReference type="EMBL" id="KAL1243195.1"/>
    </source>
</evidence>
<sequence length="128" mass="14606">MGKISKYFCQSVKRYCEEKSMEPKALLLLDNAPGHPENLELLQTCIPVEAYEPRRTFKTLLQKAESLTMYGQSLEAGRQEACSILDELEGKSVVKDISELAHEVEIVVIRKLISSYWNHMTRTLAMLT</sequence>
<name>A0ABR3KSU7_TRISP</name>
<dbReference type="EMBL" id="JBEUSY010000170">
    <property type="protein sequence ID" value="KAL1243195.1"/>
    <property type="molecule type" value="Genomic_DNA"/>
</dbReference>
<evidence type="ECO:0000313" key="2">
    <source>
        <dbReference type="Proteomes" id="UP001558632"/>
    </source>
</evidence>
<proteinExistence type="predicted"/>
<organism evidence="1 2">
    <name type="scientific">Trichinella spiralis</name>
    <name type="common">Trichina worm</name>
    <dbReference type="NCBI Taxonomy" id="6334"/>
    <lineage>
        <taxon>Eukaryota</taxon>
        <taxon>Metazoa</taxon>
        <taxon>Ecdysozoa</taxon>
        <taxon>Nematoda</taxon>
        <taxon>Enoplea</taxon>
        <taxon>Dorylaimia</taxon>
        <taxon>Trichinellida</taxon>
        <taxon>Trichinellidae</taxon>
        <taxon>Trichinella</taxon>
    </lineage>
</organism>
<protein>
    <submittedName>
        <fullName evidence="1">Tigger transposable element-derived protein</fullName>
    </submittedName>
</protein>
<accession>A0ABR3KSU7</accession>
<keyword evidence="2" id="KW-1185">Reference proteome</keyword>
<reference evidence="1 2" key="1">
    <citation type="submission" date="2024-07" db="EMBL/GenBank/DDBJ databases">
        <title>Enhanced genomic and transcriptomic resources for Trichinella pseudospiralis and T. spiralis underpin the discovery of pronounced molecular differences between stages and species.</title>
        <authorList>
            <person name="Pasi K.K."/>
            <person name="La Rosa G."/>
            <person name="Gomez-Morales M.A."/>
            <person name="Tosini F."/>
            <person name="Sumanam S."/>
            <person name="Young N.D."/>
            <person name="Chang B.C."/>
            <person name="Robin G.B."/>
        </authorList>
    </citation>
    <scope>NUCLEOTIDE SEQUENCE [LARGE SCALE GENOMIC DNA]</scope>
    <source>
        <strain evidence="1">ISS534</strain>
    </source>
</reference>
<comment type="caution">
    <text evidence="1">The sequence shown here is derived from an EMBL/GenBank/DDBJ whole genome shotgun (WGS) entry which is preliminary data.</text>
</comment>